<keyword evidence="2" id="KW-1133">Transmembrane helix</keyword>
<feature type="compositionally biased region" description="Basic and acidic residues" evidence="1">
    <location>
        <begin position="293"/>
        <end position="302"/>
    </location>
</feature>
<organism evidence="3 4">
    <name type="scientific">Rhizoctonia solani</name>
    <dbReference type="NCBI Taxonomy" id="456999"/>
    <lineage>
        <taxon>Eukaryota</taxon>
        <taxon>Fungi</taxon>
        <taxon>Dikarya</taxon>
        <taxon>Basidiomycota</taxon>
        <taxon>Agaricomycotina</taxon>
        <taxon>Agaricomycetes</taxon>
        <taxon>Cantharellales</taxon>
        <taxon>Ceratobasidiaceae</taxon>
        <taxon>Rhizoctonia</taxon>
    </lineage>
</organism>
<evidence type="ECO:0000256" key="1">
    <source>
        <dbReference type="SAM" id="MobiDB-lite"/>
    </source>
</evidence>
<feature type="compositionally biased region" description="Polar residues" evidence="1">
    <location>
        <begin position="598"/>
        <end position="610"/>
    </location>
</feature>
<gene>
    <name evidence="3" type="ORF">RDB_LOCUS70941</name>
</gene>
<keyword evidence="2" id="KW-0812">Transmembrane</keyword>
<feature type="compositionally biased region" description="Basic and acidic residues" evidence="1">
    <location>
        <begin position="347"/>
        <end position="387"/>
    </location>
</feature>
<dbReference type="EMBL" id="CAJMWX010001042">
    <property type="protein sequence ID" value="CAE6451943.1"/>
    <property type="molecule type" value="Genomic_DNA"/>
</dbReference>
<feature type="compositionally biased region" description="Pro residues" evidence="1">
    <location>
        <begin position="536"/>
        <end position="555"/>
    </location>
</feature>
<evidence type="ECO:0000313" key="3">
    <source>
        <dbReference type="EMBL" id="CAE6451943.1"/>
    </source>
</evidence>
<feature type="compositionally biased region" description="Polar residues" evidence="1">
    <location>
        <begin position="642"/>
        <end position="655"/>
    </location>
</feature>
<reference evidence="3" key="1">
    <citation type="submission" date="2021-01" db="EMBL/GenBank/DDBJ databases">
        <authorList>
            <person name="Kaushik A."/>
        </authorList>
    </citation>
    <scope>NUCLEOTIDE SEQUENCE</scope>
    <source>
        <strain evidence="3">AG4-R118</strain>
    </source>
</reference>
<protein>
    <submittedName>
        <fullName evidence="3">Uncharacterized protein</fullName>
    </submittedName>
</protein>
<feature type="region of interest" description="Disordered" evidence="1">
    <location>
        <begin position="847"/>
        <end position="893"/>
    </location>
</feature>
<feature type="compositionally biased region" description="Polar residues" evidence="1">
    <location>
        <begin position="252"/>
        <end position="261"/>
    </location>
</feature>
<feature type="compositionally biased region" description="Low complexity" evidence="1">
    <location>
        <begin position="268"/>
        <end position="277"/>
    </location>
</feature>
<feature type="compositionally biased region" description="Low complexity" evidence="1">
    <location>
        <begin position="776"/>
        <end position="790"/>
    </location>
</feature>
<sequence length="893" mass="94310">MSAVNTSTKHGAAGSRLAQITTQVKMLLQKDTYVNGFKNSVLTGISILSIFALYSVIITVWLRNKFQTIRGRGATKTVARRTPPRDAEPIAKPAEDIGINMDDVQEIPGEGELATNEAMPTRDQMPEIDDEPQMEADERDHVHIMSDDDTTVIGQDELVGVKGSPVVVPTIKHEFERPISPPLTPPAHASDFKAPTVDVVDLQESSASDAPAIVNVVPDESAAVREPPARNSTIEEATKAVEDHAKFVEDATSPTESTTESFKPENDSPVSEFVVVSDVEEKPVENAPTPIESSREAVEAESKPLVVESVPTPAPEVSAPREAAEPEQAPTVVVEEPKIDIPAPVIEESKPAEEVKSVEEPKIATEEPKAAEEPKETKETEAPKAVDEPESIEAPKAVEEPKVVEEPQSVEEPVVEEPGVVEEPKVVDEPESVESPKPEGSPKATFPSLAKPSREESVSSSPPKSLLRPRVMRRATGSTAAVAGVTTSAAPATVAVTSPIDEKASARNQIARRADDALNRLAGSILRSNTSERLPPRPTSPIPSGIPRPVSPPPSSASLANAIRSNSPSNDAGTGSRSSSPAFGTARRGSVSGPRPPSRQSTLANMTNAPERSPPRQGTFANPPRGGATSPPPMPLPPQRAVSPQRQGSVRGSPNPQVPQPAVMSPSVLSRKATIDSNGSPGSPPNARRAASPPPARSPAEEFTTDQLARRNVPFPSAVEGQPIASGATVKSRGRSRTTTSGSNKPTAPNTLLATLTSKVTFPGGANPNSTADSNPVSPASAASPISPASPVSPSPASPNRSDSFASAVSNRSSIYSFSDMSDMDMSTSDLDFAGRESHRMVLNGARFDSMSSIASSDGGMSGNEEEKREKRAKRRAKARAQALKKQKRSKRN</sequence>
<feature type="compositionally biased region" description="Low complexity" evidence="1">
    <location>
        <begin position="458"/>
        <end position="479"/>
    </location>
</feature>
<feature type="compositionally biased region" description="Basic and acidic residues" evidence="1">
    <location>
        <begin position="396"/>
        <end position="405"/>
    </location>
</feature>
<comment type="caution">
    <text evidence="3">The sequence shown here is derived from an EMBL/GenBank/DDBJ whole genome shotgun (WGS) entry which is preliminary data.</text>
</comment>
<feature type="compositionally biased region" description="Polar residues" evidence="1">
    <location>
        <begin position="563"/>
        <end position="582"/>
    </location>
</feature>
<proteinExistence type="predicted"/>
<feature type="compositionally biased region" description="Basic residues" evidence="1">
    <location>
        <begin position="871"/>
        <end position="893"/>
    </location>
</feature>
<dbReference type="AlphaFoldDB" id="A0A8H3BC03"/>
<feature type="region of interest" description="Disordered" evidence="1">
    <location>
        <begin position="522"/>
        <end position="808"/>
    </location>
</feature>
<evidence type="ECO:0000313" key="4">
    <source>
        <dbReference type="Proteomes" id="UP000663888"/>
    </source>
</evidence>
<evidence type="ECO:0000256" key="2">
    <source>
        <dbReference type="SAM" id="Phobius"/>
    </source>
</evidence>
<feature type="region of interest" description="Disordered" evidence="1">
    <location>
        <begin position="249"/>
        <end position="479"/>
    </location>
</feature>
<feature type="compositionally biased region" description="Low complexity" evidence="1">
    <location>
        <begin position="737"/>
        <end position="757"/>
    </location>
</feature>
<keyword evidence="2" id="KW-0472">Membrane</keyword>
<accession>A0A8H3BC03</accession>
<feature type="transmembrane region" description="Helical" evidence="2">
    <location>
        <begin position="41"/>
        <end position="62"/>
    </location>
</feature>
<dbReference type="Proteomes" id="UP000663888">
    <property type="component" value="Unassembled WGS sequence"/>
</dbReference>
<name>A0A8H3BC03_9AGAM</name>
<feature type="compositionally biased region" description="Low complexity" evidence="1">
    <location>
        <begin position="406"/>
        <end position="418"/>
    </location>
</feature>